<evidence type="ECO:0000313" key="2">
    <source>
        <dbReference type="Proteomes" id="UP000265520"/>
    </source>
</evidence>
<sequence>MAKLWPTLEENCLWSLAIPEEMKHVKVVELLDYRGAWNWSLIQDWIPEHIMHKIAEILPPEDMAGADQCYCARENAYGFSVAAMYNAKLLMI</sequence>
<keyword evidence="2" id="KW-1185">Reference proteome</keyword>
<comment type="caution">
    <text evidence="1">The sequence shown here is derived from an EMBL/GenBank/DDBJ whole genome shotgun (WGS) entry which is preliminary data.</text>
</comment>
<accession>A0A392MYS0</accession>
<dbReference type="AlphaFoldDB" id="A0A392MYS0"/>
<dbReference type="EMBL" id="LXQA010021968">
    <property type="protein sequence ID" value="MCH92135.1"/>
    <property type="molecule type" value="Genomic_DNA"/>
</dbReference>
<name>A0A392MYS0_9FABA</name>
<reference evidence="1 2" key="1">
    <citation type="journal article" date="2018" name="Front. Plant Sci.">
        <title>Red Clover (Trifolium pratense) and Zigzag Clover (T. medium) - A Picture of Genomic Similarities and Differences.</title>
        <authorList>
            <person name="Dluhosova J."/>
            <person name="Istvanek J."/>
            <person name="Nedelnik J."/>
            <person name="Repkova J."/>
        </authorList>
    </citation>
    <scope>NUCLEOTIDE SEQUENCE [LARGE SCALE GENOMIC DNA]</scope>
    <source>
        <strain evidence="2">cv. 10/8</strain>
        <tissue evidence="1">Leaf</tissue>
    </source>
</reference>
<protein>
    <submittedName>
        <fullName evidence="1">Uncharacterized protein</fullName>
    </submittedName>
</protein>
<evidence type="ECO:0000313" key="1">
    <source>
        <dbReference type="EMBL" id="MCH92135.1"/>
    </source>
</evidence>
<organism evidence="1 2">
    <name type="scientific">Trifolium medium</name>
    <dbReference type="NCBI Taxonomy" id="97028"/>
    <lineage>
        <taxon>Eukaryota</taxon>
        <taxon>Viridiplantae</taxon>
        <taxon>Streptophyta</taxon>
        <taxon>Embryophyta</taxon>
        <taxon>Tracheophyta</taxon>
        <taxon>Spermatophyta</taxon>
        <taxon>Magnoliopsida</taxon>
        <taxon>eudicotyledons</taxon>
        <taxon>Gunneridae</taxon>
        <taxon>Pentapetalae</taxon>
        <taxon>rosids</taxon>
        <taxon>fabids</taxon>
        <taxon>Fabales</taxon>
        <taxon>Fabaceae</taxon>
        <taxon>Papilionoideae</taxon>
        <taxon>50 kb inversion clade</taxon>
        <taxon>NPAAA clade</taxon>
        <taxon>Hologalegina</taxon>
        <taxon>IRL clade</taxon>
        <taxon>Trifolieae</taxon>
        <taxon>Trifolium</taxon>
    </lineage>
</organism>
<dbReference type="Proteomes" id="UP000265520">
    <property type="component" value="Unassembled WGS sequence"/>
</dbReference>
<proteinExistence type="predicted"/>